<dbReference type="EMBL" id="CM010629">
    <property type="protein sequence ID" value="RID76054.1"/>
    <property type="molecule type" value="Genomic_DNA"/>
</dbReference>
<evidence type="ECO:0000313" key="3">
    <source>
        <dbReference type="Proteomes" id="UP000264353"/>
    </source>
</evidence>
<organism evidence="2 3">
    <name type="scientific">Brassica campestris</name>
    <name type="common">Field mustard</name>
    <dbReference type="NCBI Taxonomy" id="3711"/>
    <lineage>
        <taxon>Eukaryota</taxon>
        <taxon>Viridiplantae</taxon>
        <taxon>Streptophyta</taxon>
        <taxon>Embryophyta</taxon>
        <taxon>Tracheophyta</taxon>
        <taxon>Spermatophyta</taxon>
        <taxon>Magnoliopsida</taxon>
        <taxon>eudicotyledons</taxon>
        <taxon>Gunneridae</taxon>
        <taxon>Pentapetalae</taxon>
        <taxon>rosids</taxon>
        <taxon>malvids</taxon>
        <taxon>Brassicales</taxon>
        <taxon>Brassicaceae</taxon>
        <taxon>Brassiceae</taxon>
        <taxon>Brassica</taxon>
    </lineage>
</organism>
<protein>
    <submittedName>
        <fullName evidence="2">Uncharacterized protein</fullName>
    </submittedName>
</protein>
<name>A0A398AH98_BRACM</name>
<gene>
    <name evidence="2" type="ORF">BRARA_B03050</name>
</gene>
<feature type="region of interest" description="Disordered" evidence="1">
    <location>
        <begin position="64"/>
        <end position="88"/>
    </location>
</feature>
<evidence type="ECO:0000313" key="2">
    <source>
        <dbReference type="EMBL" id="RID76054.1"/>
    </source>
</evidence>
<accession>A0A398AH98</accession>
<evidence type="ECO:0000256" key="1">
    <source>
        <dbReference type="SAM" id="MobiDB-lite"/>
    </source>
</evidence>
<sequence length="88" mass="10554">MMFLQFTKPLADLKIIKHIRDIKYKYREVSHWNGSSFYLRRIWSLTMPVAMTTKLTMQQRHGMETPLFMQQGGRDGDSRPWRKKRHGG</sequence>
<proteinExistence type="predicted"/>
<reference evidence="2 3" key="1">
    <citation type="submission" date="2018-06" db="EMBL/GenBank/DDBJ databases">
        <title>WGS assembly of Brassica rapa FPsc.</title>
        <authorList>
            <person name="Bowman J."/>
            <person name="Kohchi T."/>
            <person name="Yamato K."/>
            <person name="Jenkins J."/>
            <person name="Shu S."/>
            <person name="Ishizaki K."/>
            <person name="Yamaoka S."/>
            <person name="Nishihama R."/>
            <person name="Nakamura Y."/>
            <person name="Berger F."/>
            <person name="Adam C."/>
            <person name="Aki S."/>
            <person name="Althoff F."/>
            <person name="Araki T."/>
            <person name="Arteaga-Vazquez M."/>
            <person name="Balasubrmanian S."/>
            <person name="Bauer D."/>
            <person name="Boehm C."/>
            <person name="Briginshaw L."/>
            <person name="Caballero-Perez J."/>
            <person name="Catarino B."/>
            <person name="Chen F."/>
            <person name="Chiyoda S."/>
            <person name="Chovatia M."/>
            <person name="Davies K."/>
            <person name="Delmans M."/>
            <person name="Demura T."/>
            <person name="Dierschke T."/>
            <person name="Dolan L."/>
            <person name="Dorantes-Acosta A."/>
            <person name="Eklund D."/>
            <person name="Florent S."/>
            <person name="Flores-Sandoval E."/>
            <person name="Fujiyama A."/>
            <person name="Fukuzawa H."/>
            <person name="Galik B."/>
            <person name="Grimanelli D."/>
            <person name="Grimwood J."/>
            <person name="Grossniklaus U."/>
            <person name="Hamada T."/>
            <person name="Haseloff J."/>
            <person name="Hetherington A."/>
            <person name="Higo A."/>
            <person name="Hirakawa Y."/>
            <person name="Hundley H."/>
            <person name="Ikeda Y."/>
            <person name="Inoue K."/>
            <person name="Inoue S."/>
            <person name="Ishida S."/>
            <person name="Jia Q."/>
            <person name="Kakita M."/>
            <person name="Kanazawa T."/>
            <person name="Kawai Y."/>
            <person name="Kawashima T."/>
            <person name="Kennedy M."/>
            <person name="Kinose K."/>
            <person name="Kinoshita T."/>
            <person name="Kohara Y."/>
            <person name="Koide E."/>
            <person name="Komatsu K."/>
            <person name="Kopischke S."/>
            <person name="Kubo M."/>
            <person name="Kyozuka J."/>
            <person name="Lagercrantz U."/>
            <person name="Lin S."/>
            <person name="Lindquist E."/>
            <person name="Lipzen A."/>
            <person name="Lu C."/>
            <person name="Luna E."/>
            <person name="Martienssen R."/>
            <person name="Minamino N."/>
            <person name="Mizutani M."/>
            <person name="Mizutani M."/>
            <person name="Mochizuki N."/>
            <person name="Monte I."/>
            <person name="Mosher R."/>
            <person name="Nagasaki H."/>
            <person name="Nakagami H."/>
            <person name="Naramoto S."/>
            <person name="Nishitani K."/>
            <person name="Ohtani M."/>
            <person name="Okamoto T."/>
            <person name="Okumura M."/>
            <person name="Phillips J."/>
            <person name="Pollak B."/>
            <person name="Reinders A."/>
            <person name="Roevekamp M."/>
            <person name="Sano R."/>
            <person name="Sawa S."/>
            <person name="Schmid M."/>
            <person name="Shirakawa M."/>
            <person name="Solano R."/>
            <person name="Spunde A."/>
            <person name="Suetsugu N."/>
            <person name="Sugano S."/>
            <person name="Sugiyama A."/>
            <person name="Sun R."/>
            <person name="Suzuki Y."/>
            <person name="Takenaka M."/>
            <person name="Takezawa D."/>
            <person name="Tomogane H."/>
            <person name="Tsuzuki M."/>
            <person name="Ueda T."/>
            <person name="Umeda M."/>
            <person name="Ward J."/>
            <person name="Watanabe Y."/>
            <person name="Yazaki K."/>
            <person name="Yokoyama R."/>
            <person name="Yoshitake Y."/>
            <person name="Yotsui I."/>
            <person name="Zachgo S."/>
            <person name="Schmutz J."/>
        </authorList>
    </citation>
    <scope>NUCLEOTIDE SEQUENCE [LARGE SCALE GENOMIC DNA]</scope>
    <source>
        <strain evidence="3">cv. B-3</strain>
    </source>
</reference>
<dbReference type="Proteomes" id="UP000264353">
    <property type="component" value="Chromosome A2"/>
</dbReference>
<dbReference type="AlphaFoldDB" id="A0A398AH98"/>